<keyword evidence="1 4" id="KW-0732">Signal</keyword>
<dbReference type="InterPro" id="IPR018391">
    <property type="entry name" value="PQQ_b-propeller_rpt"/>
</dbReference>
<evidence type="ECO:0000259" key="5">
    <source>
        <dbReference type="Pfam" id="PF13360"/>
    </source>
</evidence>
<proteinExistence type="inferred from homology"/>
<dbReference type="GO" id="GO:0043165">
    <property type="term" value="P:Gram-negative-bacterium-type cell outer membrane assembly"/>
    <property type="evidence" value="ECO:0007669"/>
    <property type="project" value="UniProtKB-UniRule"/>
</dbReference>
<evidence type="ECO:0000256" key="2">
    <source>
        <dbReference type="ARBA" id="ARBA00023136"/>
    </source>
</evidence>
<dbReference type="RefSeq" id="WP_034842950.1">
    <property type="nucleotide sequence ID" value="NZ_JOKH01000011.1"/>
</dbReference>
<name>A0A081N0W9_9GAMM</name>
<evidence type="ECO:0000313" key="7">
    <source>
        <dbReference type="Proteomes" id="UP000028073"/>
    </source>
</evidence>
<dbReference type="InterPro" id="IPR017687">
    <property type="entry name" value="BamB"/>
</dbReference>
<dbReference type="NCBIfam" id="TIGR03300">
    <property type="entry name" value="assembly_YfgL"/>
    <property type="match status" value="1"/>
</dbReference>
<comment type="caution">
    <text evidence="6">The sequence shown here is derived from an EMBL/GenBank/DDBJ whole genome shotgun (WGS) entry which is preliminary data.</text>
</comment>
<dbReference type="SMART" id="SM00564">
    <property type="entry name" value="PQQ"/>
    <property type="match status" value="6"/>
</dbReference>
<dbReference type="PANTHER" id="PTHR34512:SF30">
    <property type="entry name" value="OUTER MEMBRANE PROTEIN ASSEMBLY FACTOR BAMB"/>
    <property type="match status" value="1"/>
</dbReference>
<dbReference type="Gene3D" id="2.130.10.10">
    <property type="entry name" value="YVTN repeat-like/Quinoprotein amine dehydrogenase"/>
    <property type="match status" value="1"/>
</dbReference>
<organism evidence="6 7">
    <name type="scientific">Endozoicomonas numazuensis</name>
    <dbReference type="NCBI Taxonomy" id="1137799"/>
    <lineage>
        <taxon>Bacteria</taxon>
        <taxon>Pseudomonadati</taxon>
        <taxon>Pseudomonadota</taxon>
        <taxon>Gammaproteobacteria</taxon>
        <taxon>Oceanospirillales</taxon>
        <taxon>Endozoicomonadaceae</taxon>
        <taxon>Endozoicomonas</taxon>
    </lineage>
</organism>
<gene>
    <name evidence="4" type="primary">bamB</name>
    <name evidence="6" type="ORF">GZ78_28040</name>
</gene>
<comment type="function">
    <text evidence="4">Part of the outer membrane protein assembly complex, which is involved in assembly and insertion of beta-barrel proteins into the outer membrane.</text>
</comment>
<dbReference type="GO" id="GO:0051205">
    <property type="term" value="P:protein insertion into membrane"/>
    <property type="evidence" value="ECO:0007669"/>
    <property type="project" value="UniProtKB-UniRule"/>
</dbReference>
<comment type="similarity">
    <text evidence="4">Belongs to the BamB family.</text>
</comment>
<accession>A0A081N0W9</accession>
<evidence type="ECO:0000313" key="6">
    <source>
        <dbReference type="EMBL" id="KEQ12092.1"/>
    </source>
</evidence>
<dbReference type="InterPro" id="IPR015943">
    <property type="entry name" value="WD40/YVTN_repeat-like_dom_sf"/>
</dbReference>
<dbReference type="PANTHER" id="PTHR34512">
    <property type="entry name" value="CELL SURFACE PROTEIN"/>
    <property type="match status" value="1"/>
</dbReference>
<dbReference type="STRING" id="1137799.GZ78_28040"/>
<evidence type="ECO:0000256" key="4">
    <source>
        <dbReference type="HAMAP-Rule" id="MF_00923"/>
    </source>
</evidence>
<dbReference type="GO" id="GO:0009279">
    <property type="term" value="C:cell outer membrane"/>
    <property type="evidence" value="ECO:0007669"/>
    <property type="project" value="UniProtKB-SubCell"/>
</dbReference>
<keyword evidence="7" id="KW-1185">Reference proteome</keyword>
<dbReference type="InterPro" id="IPR011047">
    <property type="entry name" value="Quinoprotein_ADH-like_sf"/>
</dbReference>
<dbReference type="InterPro" id="IPR002372">
    <property type="entry name" value="PQQ_rpt_dom"/>
</dbReference>
<dbReference type="PROSITE" id="PS51257">
    <property type="entry name" value="PROKAR_LIPOPROTEIN"/>
    <property type="match status" value="1"/>
</dbReference>
<keyword evidence="4" id="KW-0449">Lipoprotein</keyword>
<dbReference type="eggNOG" id="COG1520">
    <property type="taxonomic scope" value="Bacteria"/>
</dbReference>
<dbReference type="EMBL" id="JOKH01000011">
    <property type="protein sequence ID" value="KEQ12092.1"/>
    <property type="molecule type" value="Genomic_DNA"/>
</dbReference>
<comment type="subcellular location">
    <subcellularLocation>
        <location evidence="4">Cell outer membrane</location>
        <topology evidence="4">Lipid-anchor</topology>
    </subcellularLocation>
</comment>
<dbReference type="Proteomes" id="UP000028073">
    <property type="component" value="Unassembled WGS sequence"/>
</dbReference>
<keyword evidence="4" id="KW-0564">Palmitate</keyword>
<protein>
    <recommendedName>
        <fullName evidence="4">Outer membrane protein assembly factor BamB</fullName>
    </recommendedName>
</protein>
<reference evidence="6 7" key="1">
    <citation type="submission" date="2014-06" db="EMBL/GenBank/DDBJ databases">
        <title>Whole Genome Sequences of Three Symbiotic Endozoicomonas Bacteria.</title>
        <authorList>
            <person name="Neave M.J."/>
            <person name="Apprill A."/>
            <person name="Voolstra C.R."/>
        </authorList>
    </citation>
    <scope>NUCLEOTIDE SEQUENCE [LARGE SCALE GENOMIC DNA]</scope>
    <source>
        <strain evidence="6 7">DSM 25634</strain>
    </source>
</reference>
<comment type="subunit">
    <text evidence="4">Part of the Bam complex.</text>
</comment>
<dbReference type="AlphaFoldDB" id="A0A081N0W9"/>
<evidence type="ECO:0000256" key="1">
    <source>
        <dbReference type="ARBA" id="ARBA00022729"/>
    </source>
</evidence>
<feature type="domain" description="Pyrrolo-quinoline quinone repeat" evidence="5">
    <location>
        <begin position="79"/>
        <end position="310"/>
    </location>
</feature>
<dbReference type="Pfam" id="PF13360">
    <property type="entry name" value="PQQ_2"/>
    <property type="match status" value="1"/>
</dbReference>
<dbReference type="HAMAP" id="MF_00923">
    <property type="entry name" value="OM_assembly_BamB"/>
    <property type="match status" value="1"/>
</dbReference>
<keyword evidence="2 4" id="KW-0472">Membrane</keyword>
<dbReference type="OrthoDB" id="5173551at2"/>
<keyword evidence="3 4" id="KW-0998">Cell outer membrane</keyword>
<sequence length="384" mass="41352">MERIIRSLLIVFLALGLASCSLFSGDEEEVRKPKTLTEFKPDVELKEVWSKGIGKGVEDSYERLVPSVSGGVIYAVGAQGNVVALNRETGKEIWKKELELPVGGGITADSGMLLLGTLDGHVIALKEEDGSQLWKARVSSEVISSPQTNGRVVLVQSIDDTITALDAETGKALWNQENLQPALTLRGSSTPRIEGQAVFVGLSNGEAKAFRISDGTPLWNSRVSIPKGSSELERMVDIKAEPLIVGDNLFMVSFQGNAAALDMYSGRVRWTRELSSYKSIAEGFGSLYVTDESSYVSSLDQRSGAVSWRQDQLEYRLVTAPATFSSYVAVGDLDGYVHLLSQVDGGMAGRFKAGSSAIKAPPVVSGDYMYVLSANGTLTALKQK</sequence>
<evidence type="ECO:0000256" key="3">
    <source>
        <dbReference type="ARBA" id="ARBA00023237"/>
    </source>
</evidence>
<dbReference type="SUPFAM" id="SSF50998">
    <property type="entry name" value="Quinoprotein alcohol dehydrogenase-like"/>
    <property type="match status" value="1"/>
</dbReference>